<accession>A0A543E1T9</accession>
<dbReference type="EMBL" id="VFPA01000001">
    <property type="protein sequence ID" value="TQM15544.1"/>
    <property type="molecule type" value="Genomic_DNA"/>
</dbReference>
<reference evidence="1 2" key="1">
    <citation type="submission" date="2019-06" db="EMBL/GenBank/DDBJ databases">
        <title>Sequencing the genomes of 1000 actinobacteria strains.</title>
        <authorList>
            <person name="Klenk H.-P."/>
        </authorList>
    </citation>
    <scope>NUCLEOTIDE SEQUENCE [LARGE SCALE GENOMIC DNA]</scope>
    <source>
        <strain evidence="1 2">DSM 45301</strain>
    </source>
</reference>
<proteinExistence type="predicted"/>
<dbReference type="Proteomes" id="UP000315677">
    <property type="component" value="Unassembled WGS sequence"/>
</dbReference>
<gene>
    <name evidence="1" type="ORF">FB558_2333</name>
</gene>
<evidence type="ECO:0000313" key="2">
    <source>
        <dbReference type="Proteomes" id="UP000315677"/>
    </source>
</evidence>
<keyword evidence="2" id="KW-1185">Reference proteome</keyword>
<name>A0A543E1T9_9PSEU</name>
<organism evidence="1 2">
    <name type="scientific">Pseudonocardia kunmingensis</name>
    <dbReference type="NCBI Taxonomy" id="630975"/>
    <lineage>
        <taxon>Bacteria</taxon>
        <taxon>Bacillati</taxon>
        <taxon>Actinomycetota</taxon>
        <taxon>Actinomycetes</taxon>
        <taxon>Pseudonocardiales</taxon>
        <taxon>Pseudonocardiaceae</taxon>
        <taxon>Pseudonocardia</taxon>
    </lineage>
</organism>
<evidence type="ECO:0000313" key="1">
    <source>
        <dbReference type="EMBL" id="TQM15544.1"/>
    </source>
</evidence>
<sequence length="90" mass="10318">MRCNEVQPETLQNLDLTLEERIKYPDGGYSNWEPVHATESEQLGSYTKAAEYPCLAGQGAYYRTRAELYYFHGTSGFKADTSGYRYISCR</sequence>
<protein>
    <submittedName>
        <fullName evidence="1">Uncharacterized protein</fullName>
    </submittedName>
</protein>
<dbReference type="AlphaFoldDB" id="A0A543E1T9"/>
<comment type="caution">
    <text evidence="1">The sequence shown here is derived from an EMBL/GenBank/DDBJ whole genome shotgun (WGS) entry which is preliminary data.</text>
</comment>